<protein>
    <submittedName>
        <fullName evidence="1">Uncharacterized protein</fullName>
    </submittedName>
</protein>
<evidence type="ECO:0000313" key="1">
    <source>
        <dbReference type="EMBL" id="QJA57235.1"/>
    </source>
</evidence>
<proteinExistence type="predicted"/>
<dbReference type="AlphaFoldDB" id="A0A6M3IIQ0"/>
<sequence length="55" mass="6348">MKKTLSVADLPPERRARCELARRNKPKTWAQLSGPDKDELLKAALERMGMWIDPE</sequence>
<accession>A0A6M3IIQ0</accession>
<gene>
    <name evidence="1" type="ORF">MM415B01680_0004</name>
</gene>
<name>A0A6M3IIQ0_9ZZZZ</name>
<reference evidence="1" key="1">
    <citation type="submission" date="2020-03" db="EMBL/GenBank/DDBJ databases">
        <title>The deep terrestrial virosphere.</title>
        <authorList>
            <person name="Holmfeldt K."/>
            <person name="Nilsson E."/>
            <person name="Simone D."/>
            <person name="Lopez-Fernandez M."/>
            <person name="Wu X."/>
            <person name="de Brujin I."/>
            <person name="Lundin D."/>
            <person name="Andersson A."/>
            <person name="Bertilsson S."/>
            <person name="Dopson M."/>
        </authorList>
    </citation>
    <scope>NUCLEOTIDE SEQUENCE</scope>
    <source>
        <strain evidence="1">MM415B01680</strain>
    </source>
</reference>
<organism evidence="1">
    <name type="scientific">viral metagenome</name>
    <dbReference type="NCBI Taxonomy" id="1070528"/>
    <lineage>
        <taxon>unclassified sequences</taxon>
        <taxon>metagenomes</taxon>
        <taxon>organismal metagenomes</taxon>
    </lineage>
</organism>
<dbReference type="EMBL" id="MT141262">
    <property type="protein sequence ID" value="QJA57235.1"/>
    <property type="molecule type" value="Genomic_DNA"/>
</dbReference>